<dbReference type="Gene3D" id="1.10.1660.10">
    <property type="match status" value="1"/>
</dbReference>
<evidence type="ECO:0000256" key="1">
    <source>
        <dbReference type="ARBA" id="ARBA00022553"/>
    </source>
</evidence>
<evidence type="ECO:0000313" key="4">
    <source>
        <dbReference type="EMBL" id="MFC0048314.1"/>
    </source>
</evidence>
<gene>
    <name evidence="4" type="ORF">ACFFJP_08435</name>
</gene>
<dbReference type="InterPro" id="IPR011006">
    <property type="entry name" value="CheY-like_superfamily"/>
</dbReference>
<dbReference type="RefSeq" id="WP_377242384.1">
    <property type="nucleotide sequence ID" value="NZ_JBHLXP010000001.1"/>
</dbReference>
<keyword evidence="1 2" id="KW-0597">Phosphoprotein</keyword>
<dbReference type="PANTHER" id="PTHR44591">
    <property type="entry name" value="STRESS RESPONSE REGULATOR PROTEIN 1"/>
    <property type="match status" value="1"/>
</dbReference>
<dbReference type="SUPFAM" id="SSF46955">
    <property type="entry name" value="Putative DNA-binding domain"/>
    <property type="match status" value="1"/>
</dbReference>
<name>A0ABV6BBR0_9GAMM</name>
<dbReference type="Pfam" id="PF00072">
    <property type="entry name" value="Response_reg"/>
    <property type="match status" value="1"/>
</dbReference>
<dbReference type="InterPro" id="IPR001789">
    <property type="entry name" value="Sig_transdc_resp-reg_receiver"/>
</dbReference>
<comment type="caution">
    <text evidence="4">The sequence shown here is derived from an EMBL/GenBank/DDBJ whole genome shotgun (WGS) entry which is preliminary data.</text>
</comment>
<dbReference type="SUPFAM" id="SSF52172">
    <property type="entry name" value="CheY-like"/>
    <property type="match status" value="1"/>
</dbReference>
<protein>
    <submittedName>
        <fullName evidence="4">Response regulator</fullName>
    </submittedName>
</protein>
<dbReference type="Gene3D" id="3.40.50.2300">
    <property type="match status" value="1"/>
</dbReference>
<accession>A0ABV6BBR0</accession>
<dbReference type="SMART" id="SM00448">
    <property type="entry name" value="REC"/>
    <property type="match status" value="1"/>
</dbReference>
<dbReference type="CDD" id="cd00156">
    <property type="entry name" value="REC"/>
    <property type="match status" value="1"/>
</dbReference>
<dbReference type="InterPro" id="IPR050595">
    <property type="entry name" value="Bact_response_regulator"/>
</dbReference>
<dbReference type="Pfam" id="PF12728">
    <property type="entry name" value="HTH_17"/>
    <property type="match status" value="1"/>
</dbReference>
<dbReference type="NCBIfam" id="TIGR01764">
    <property type="entry name" value="excise"/>
    <property type="match status" value="1"/>
</dbReference>
<proteinExistence type="predicted"/>
<keyword evidence="5" id="KW-1185">Reference proteome</keyword>
<evidence type="ECO:0000256" key="2">
    <source>
        <dbReference type="PROSITE-ProRule" id="PRU00169"/>
    </source>
</evidence>
<sequence>MVEDEIVTQRADAYCSTTEAAKLLGVSVGTVQQMVEAGKLSAWKTSGGHRRILLQSLQQHRQPLPLIQPPAKTGLVSQLEVMIVEDDDFMRGCYERELAKMQLPLQLELYDNGLEAMLRLGAGFPHLLILDLEIPFIDGFEMLKRIKAHRAQDMRHIIVVSGLEQEQLDLQQEILQDVTFLKKPLDTAVLKGYLLALQQIYL</sequence>
<organism evidence="4 5">
    <name type="scientific">Rheinheimera tilapiae</name>
    <dbReference type="NCBI Taxonomy" id="875043"/>
    <lineage>
        <taxon>Bacteria</taxon>
        <taxon>Pseudomonadati</taxon>
        <taxon>Pseudomonadota</taxon>
        <taxon>Gammaproteobacteria</taxon>
        <taxon>Chromatiales</taxon>
        <taxon>Chromatiaceae</taxon>
        <taxon>Rheinheimera</taxon>
    </lineage>
</organism>
<dbReference type="PANTHER" id="PTHR44591:SF23">
    <property type="entry name" value="CHEY SUBFAMILY"/>
    <property type="match status" value="1"/>
</dbReference>
<feature type="domain" description="Response regulatory" evidence="3">
    <location>
        <begin position="80"/>
        <end position="198"/>
    </location>
</feature>
<dbReference type="InterPro" id="IPR010093">
    <property type="entry name" value="SinI_DNA-bd"/>
</dbReference>
<reference evidence="4 5" key="1">
    <citation type="submission" date="2024-09" db="EMBL/GenBank/DDBJ databases">
        <authorList>
            <person name="Sun Q."/>
            <person name="Mori K."/>
        </authorList>
    </citation>
    <scope>NUCLEOTIDE SEQUENCE [LARGE SCALE GENOMIC DNA]</scope>
    <source>
        <strain evidence="4 5">KCTC 23315</strain>
    </source>
</reference>
<dbReference type="PROSITE" id="PS50110">
    <property type="entry name" value="RESPONSE_REGULATORY"/>
    <property type="match status" value="1"/>
</dbReference>
<evidence type="ECO:0000313" key="5">
    <source>
        <dbReference type="Proteomes" id="UP001589813"/>
    </source>
</evidence>
<dbReference type="InterPro" id="IPR009061">
    <property type="entry name" value="DNA-bd_dom_put_sf"/>
</dbReference>
<evidence type="ECO:0000259" key="3">
    <source>
        <dbReference type="PROSITE" id="PS50110"/>
    </source>
</evidence>
<feature type="modified residue" description="4-aspartylphosphate" evidence="2">
    <location>
        <position position="131"/>
    </location>
</feature>
<dbReference type="InterPro" id="IPR041657">
    <property type="entry name" value="HTH_17"/>
</dbReference>
<dbReference type="Proteomes" id="UP001589813">
    <property type="component" value="Unassembled WGS sequence"/>
</dbReference>
<dbReference type="EMBL" id="JBHLXP010000001">
    <property type="protein sequence ID" value="MFC0048314.1"/>
    <property type="molecule type" value="Genomic_DNA"/>
</dbReference>